<dbReference type="OrthoDB" id="6636193at2"/>
<name>A0A1Z3N4K8_BDEBC</name>
<dbReference type="EMBL" id="CP020946">
    <property type="protein sequence ID" value="ASD62410.1"/>
    <property type="molecule type" value="Genomic_DNA"/>
</dbReference>
<reference evidence="1 2" key="1">
    <citation type="submission" date="2017-04" db="EMBL/GenBank/DDBJ databases">
        <title>Whole genome sequence of Bdellovibrio bacteriovorus strain SSB218315.</title>
        <authorList>
            <person name="Oyedara O."/>
            <person name="Rodriguez-Perez M.A."/>
        </authorList>
    </citation>
    <scope>NUCLEOTIDE SEQUENCE [LARGE SCALE GENOMIC DNA]</scope>
    <source>
        <strain evidence="1 2">SSB218315</strain>
    </source>
</reference>
<protein>
    <submittedName>
        <fullName evidence="1">Uncharacterized protein</fullName>
    </submittedName>
</protein>
<organism evidence="1 2">
    <name type="scientific">Bdellovibrio bacteriovorus</name>
    <dbReference type="NCBI Taxonomy" id="959"/>
    <lineage>
        <taxon>Bacteria</taxon>
        <taxon>Pseudomonadati</taxon>
        <taxon>Bdellovibrionota</taxon>
        <taxon>Bdellovibrionia</taxon>
        <taxon>Bdellovibrionales</taxon>
        <taxon>Pseudobdellovibrionaceae</taxon>
        <taxon>Bdellovibrio</taxon>
    </lineage>
</organism>
<evidence type="ECO:0000313" key="2">
    <source>
        <dbReference type="Proteomes" id="UP000197003"/>
    </source>
</evidence>
<dbReference type="Proteomes" id="UP000197003">
    <property type="component" value="Chromosome"/>
</dbReference>
<dbReference type="AlphaFoldDB" id="A0A1Z3N4K8"/>
<sequence length="95" mass="10912">MTAIDLEKFTESKKITPLWKVTTSSEGTSNDLTSTLPYLLVSSEYFIERDSRGISKGVKGLDDLRIVRLRNEVDSKRYLSLPPEKDEIKEFEDLK</sequence>
<gene>
    <name evidence="1" type="ORF">B9G79_01940</name>
</gene>
<accession>A0A1Z3N4K8</accession>
<dbReference type="RefSeq" id="WP_088564056.1">
    <property type="nucleotide sequence ID" value="NZ_CP020946.1"/>
</dbReference>
<evidence type="ECO:0000313" key="1">
    <source>
        <dbReference type="EMBL" id="ASD62410.1"/>
    </source>
</evidence>
<proteinExistence type="predicted"/>